<keyword evidence="2" id="KW-0732">Signal</keyword>
<evidence type="ECO:0000256" key="1">
    <source>
        <dbReference type="SAM" id="MobiDB-lite"/>
    </source>
</evidence>
<name>A0A100JPH5_STRSC</name>
<organism evidence="3 4">
    <name type="scientific">Streptomyces scabiei</name>
    <dbReference type="NCBI Taxonomy" id="1930"/>
    <lineage>
        <taxon>Bacteria</taxon>
        <taxon>Bacillati</taxon>
        <taxon>Actinomycetota</taxon>
        <taxon>Actinomycetes</taxon>
        <taxon>Kitasatosporales</taxon>
        <taxon>Streptomycetaceae</taxon>
        <taxon>Streptomyces</taxon>
    </lineage>
</organism>
<proteinExistence type="predicted"/>
<gene>
    <name evidence="3" type="ORF">SsS58_03673</name>
</gene>
<comment type="caution">
    <text evidence="3">The sequence shown here is derived from an EMBL/GenBank/DDBJ whole genome shotgun (WGS) entry which is preliminary data.</text>
</comment>
<feature type="signal peptide" evidence="2">
    <location>
        <begin position="1"/>
        <end position="23"/>
    </location>
</feature>
<protein>
    <recommendedName>
        <fullName evidence="5">Lipoprotein</fullName>
    </recommendedName>
</protein>
<dbReference type="EMBL" id="BCMM01000016">
    <property type="protein sequence ID" value="GAQ63295.1"/>
    <property type="molecule type" value="Genomic_DNA"/>
</dbReference>
<evidence type="ECO:0000313" key="3">
    <source>
        <dbReference type="EMBL" id="GAQ63295.1"/>
    </source>
</evidence>
<feature type="chain" id="PRO_5007088658" description="Lipoprotein" evidence="2">
    <location>
        <begin position="24"/>
        <end position="249"/>
    </location>
</feature>
<evidence type="ECO:0000313" key="4">
    <source>
        <dbReference type="Proteomes" id="UP000067448"/>
    </source>
</evidence>
<dbReference type="RefSeq" id="WP_059080926.1">
    <property type="nucleotide sequence ID" value="NZ_BCMM01000016.1"/>
</dbReference>
<evidence type="ECO:0000256" key="2">
    <source>
        <dbReference type="SAM" id="SignalP"/>
    </source>
</evidence>
<reference evidence="3 4" key="2">
    <citation type="journal article" date="2016" name="Genome Announc.">
        <title>Draft Genome Sequences of Streptomyces scabiei S58, Streptomyces turgidiscabies T45, and Streptomyces acidiscabies a10, the Pathogens of Potato Common Scab, Isolated in Japan.</title>
        <authorList>
            <person name="Tomihama T."/>
            <person name="Nishi Y."/>
            <person name="Sakai M."/>
            <person name="Ikenaga M."/>
            <person name="Okubo T."/>
            <person name="Ikeda S."/>
        </authorList>
    </citation>
    <scope>NUCLEOTIDE SEQUENCE [LARGE SCALE GENOMIC DNA]</scope>
    <source>
        <strain evidence="3 4">S58</strain>
    </source>
</reference>
<reference evidence="4" key="1">
    <citation type="submission" date="2015-11" db="EMBL/GenBank/DDBJ databases">
        <authorList>
            <consortium name="Cross-ministerial Strategic Innovation Promotion Program (SIP) consortium"/>
            <person name="Tomihama T."/>
            <person name="Ikenaga M."/>
            <person name="Sakai M."/>
            <person name="Okubo T."/>
            <person name="Ikeda S."/>
        </authorList>
    </citation>
    <scope>NUCLEOTIDE SEQUENCE [LARGE SCALE GENOMIC DNA]</scope>
    <source>
        <strain evidence="4">S58</strain>
    </source>
</reference>
<feature type="region of interest" description="Disordered" evidence="1">
    <location>
        <begin position="32"/>
        <end position="95"/>
    </location>
</feature>
<dbReference type="OrthoDB" id="3365840at2"/>
<evidence type="ECO:0008006" key="5">
    <source>
        <dbReference type="Google" id="ProtNLM"/>
    </source>
</evidence>
<accession>A0A100JPH5</accession>
<dbReference type="AlphaFoldDB" id="A0A100JPH5"/>
<dbReference type="Proteomes" id="UP000067448">
    <property type="component" value="Unassembled WGS sequence"/>
</dbReference>
<dbReference type="PROSITE" id="PS51257">
    <property type="entry name" value="PROKAR_LIPOPROTEIN"/>
    <property type="match status" value="1"/>
</dbReference>
<sequence>MSATFSRAVAGLAVSALLFGAVACSGDQVNSCRNTTNCGNRNDVEKYDDETGPPVQETSEDDASGSGTDRSGGQGGTRAEESPFWGGEETADTTHPPGRMWLADLPPVAHPGSDTDIGEIAMVDGNEYRHSVLFSCSAFCNDNKSEISFDLNRRFATFSVGAGVLQASEDSSEVGSFQVFLDDEAQDPLDVPFGKVEQRHYDVRDVVRLRLVAYRTDTVGSPLEAGVNAAGGVSNALPHLGWLNPELNG</sequence>
<reference evidence="4" key="3">
    <citation type="submission" date="2016-02" db="EMBL/GenBank/DDBJ databases">
        <title>Draft genome of pathogenic Streptomyces sp. in Japan.</title>
        <authorList>
            <person name="Tomihama T."/>
            <person name="Ikenaga M."/>
            <person name="Sakai M."/>
            <person name="Okubo T."/>
            <person name="Ikeda S."/>
        </authorList>
    </citation>
    <scope>NUCLEOTIDE SEQUENCE [LARGE SCALE GENOMIC DNA]</scope>
    <source>
        <strain evidence="4">S58</strain>
    </source>
</reference>